<protein>
    <submittedName>
        <fullName evidence="1">Uncharacterized protein</fullName>
    </submittedName>
</protein>
<comment type="caution">
    <text evidence="1">The sequence shown here is derived from an EMBL/GenBank/DDBJ whole genome shotgun (WGS) entry which is preliminary data.</text>
</comment>
<gene>
    <name evidence="1" type="ORF">DPMN_013545</name>
</gene>
<dbReference type="AlphaFoldDB" id="A0A9D4N4F6"/>
<name>A0A9D4N4F6_DREPO</name>
<reference evidence="1" key="2">
    <citation type="submission" date="2020-11" db="EMBL/GenBank/DDBJ databases">
        <authorList>
            <person name="McCartney M.A."/>
            <person name="Auch B."/>
            <person name="Kono T."/>
            <person name="Mallez S."/>
            <person name="Becker A."/>
            <person name="Gohl D.M."/>
            <person name="Silverstein K.A.T."/>
            <person name="Koren S."/>
            <person name="Bechman K.B."/>
            <person name="Herman A."/>
            <person name="Abrahante J.E."/>
            <person name="Garbe J."/>
        </authorList>
    </citation>
    <scope>NUCLEOTIDE SEQUENCE</scope>
    <source>
        <strain evidence="1">Duluth1</strain>
        <tissue evidence="1">Whole animal</tissue>
    </source>
</reference>
<reference evidence="1" key="1">
    <citation type="journal article" date="2019" name="bioRxiv">
        <title>The Genome of the Zebra Mussel, Dreissena polymorpha: A Resource for Invasive Species Research.</title>
        <authorList>
            <person name="McCartney M.A."/>
            <person name="Auch B."/>
            <person name="Kono T."/>
            <person name="Mallez S."/>
            <person name="Zhang Y."/>
            <person name="Obille A."/>
            <person name="Becker A."/>
            <person name="Abrahante J.E."/>
            <person name="Garbe J."/>
            <person name="Badalamenti J.P."/>
            <person name="Herman A."/>
            <person name="Mangelson H."/>
            <person name="Liachko I."/>
            <person name="Sullivan S."/>
            <person name="Sone E.D."/>
            <person name="Koren S."/>
            <person name="Silverstein K.A.T."/>
            <person name="Beckman K.B."/>
            <person name="Gohl D.M."/>
        </authorList>
    </citation>
    <scope>NUCLEOTIDE SEQUENCE</scope>
    <source>
        <strain evidence="1">Duluth1</strain>
        <tissue evidence="1">Whole animal</tissue>
    </source>
</reference>
<proteinExistence type="predicted"/>
<sequence length="57" mass="6660">MLSEQGNFFDEYVGPLSVDQRMSIHKELPAYTQCFKMEKMDGDEEMCSEFELVMEAN</sequence>
<keyword evidence="2" id="KW-1185">Reference proteome</keyword>
<evidence type="ECO:0000313" key="1">
    <source>
        <dbReference type="EMBL" id="KAH3889488.1"/>
    </source>
</evidence>
<evidence type="ECO:0000313" key="2">
    <source>
        <dbReference type="Proteomes" id="UP000828390"/>
    </source>
</evidence>
<dbReference type="EMBL" id="JAIWYP010000001">
    <property type="protein sequence ID" value="KAH3889488.1"/>
    <property type="molecule type" value="Genomic_DNA"/>
</dbReference>
<accession>A0A9D4N4F6</accession>
<organism evidence="1 2">
    <name type="scientific">Dreissena polymorpha</name>
    <name type="common">Zebra mussel</name>
    <name type="synonym">Mytilus polymorpha</name>
    <dbReference type="NCBI Taxonomy" id="45954"/>
    <lineage>
        <taxon>Eukaryota</taxon>
        <taxon>Metazoa</taxon>
        <taxon>Spiralia</taxon>
        <taxon>Lophotrochozoa</taxon>
        <taxon>Mollusca</taxon>
        <taxon>Bivalvia</taxon>
        <taxon>Autobranchia</taxon>
        <taxon>Heteroconchia</taxon>
        <taxon>Euheterodonta</taxon>
        <taxon>Imparidentia</taxon>
        <taxon>Neoheterodontei</taxon>
        <taxon>Myida</taxon>
        <taxon>Dreissenoidea</taxon>
        <taxon>Dreissenidae</taxon>
        <taxon>Dreissena</taxon>
    </lineage>
</organism>
<dbReference type="Proteomes" id="UP000828390">
    <property type="component" value="Unassembled WGS sequence"/>
</dbReference>